<dbReference type="Gene3D" id="3.40.50.720">
    <property type="entry name" value="NAD(P)-binding Rossmann-like Domain"/>
    <property type="match status" value="1"/>
</dbReference>
<evidence type="ECO:0000256" key="1">
    <source>
        <dbReference type="ARBA" id="ARBA00006739"/>
    </source>
</evidence>
<dbReference type="EMBL" id="SFCI01000384">
    <property type="protein sequence ID" value="TFY80142.1"/>
    <property type="molecule type" value="Genomic_DNA"/>
</dbReference>
<dbReference type="SUPFAM" id="SSF53448">
    <property type="entry name" value="Nucleotide-diphospho-sugar transferases"/>
    <property type="match status" value="1"/>
</dbReference>
<organism evidence="6 7">
    <name type="scientific">Hericium alpestre</name>
    <dbReference type="NCBI Taxonomy" id="135208"/>
    <lineage>
        <taxon>Eukaryota</taxon>
        <taxon>Fungi</taxon>
        <taxon>Dikarya</taxon>
        <taxon>Basidiomycota</taxon>
        <taxon>Agaricomycotina</taxon>
        <taxon>Agaricomycetes</taxon>
        <taxon>Russulales</taxon>
        <taxon>Hericiaceae</taxon>
        <taxon>Hericium</taxon>
    </lineage>
</organism>
<dbReference type="SUPFAM" id="SSF51735">
    <property type="entry name" value="NAD(P)-binding Rossmann-fold domains"/>
    <property type="match status" value="1"/>
</dbReference>
<keyword evidence="3" id="KW-0808">Transferase</keyword>
<dbReference type="GO" id="GO:0016757">
    <property type="term" value="F:glycosyltransferase activity"/>
    <property type="evidence" value="ECO:0007669"/>
    <property type="project" value="UniProtKB-KW"/>
</dbReference>
<gene>
    <name evidence="6" type="ORF">EWM64_g3868</name>
</gene>
<evidence type="ECO:0000259" key="4">
    <source>
        <dbReference type="Pfam" id="PF00535"/>
    </source>
</evidence>
<evidence type="ECO:0000256" key="3">
    <source>
        <dbReference type="ARBA" id="ARBA00022679"/>
    </source>
</evidence>
<dbReference type="PANTHER" id="PTHR43179:SF12">
    <property type="entry name" value="GALACTOFURANOSYLTRANSFERASE GLFT2"/>
    <property type="match status" value="1"/>
</dbReference>
<dbReference type="OrthoDB" id="331544at2759"/>
<accession>A0A4Y9ZZ73</accession>
<proteinExistence type="inferred from homology"/>
<dbReference type="Gene3D" id="3.90.25.10">
    <property type="entry name" value="UDP-galactose 4-epimerase, domain 1"/>
    <property type="match status" value="1"/>
</dbReference>
<dbReference type="Pfam" id="PF01370">
    <property type="entry name" value="Epimerase"/>
    <property type="match status" value="1"/>
</dbReference>
<dbReference type="Proteomes" id="UP000298061">
    <property type="component" value="Unassembled WGS sequence"/>
</dbReference>
<evidence type="ECO:0000313" key="7">
    <source>
        <dbReference type="Proteomes" id="UP000298061"/>
    </source>
</evidence>
<dbReference type="InterPro" id="IPR036291">
    <property type="entry name" value="NAD(P)-bd_dom_sf"/>
</dbReference>
<feature type="domain" description="NAD-dependent epimerase/dehydratase" evidence="5">
    <location>
        <begin position="10"/>
        <end position="181"/>
    </location>
</feature>
<dbReference type="PANTHER" id="PTHR43179">
    <property type="entry name" value="RHAMNOSYLTRANSFERASE WBBL"/>
    <property type="match status" value="1"/>
</dbReference>
<feature type="domain" description="Glycosyltransferase 2-like" evidence="4">
    <location>
        <begin position="541"/>
        <end position="647"/>
    </location>
</feature>
<evidence type="ECO:0000313" key="6">
    <source>
        <dbReference type="EMBL" id="TFY80142.1"/>
    </source>
</evidence>
<evidence type="ECO:0008006" key="8">
    <source>
        <dbReference type="Google" id="ProtNLM"/>
    </source>
</evidence>
<sequence>MGGMGTIHAENDFDIYLENHTMTLEVLRACVAAGVKRFFYASSACVYPETLQQGENNDVSLKEGDAWSSLPPNPQGLYGLEKLHSEILLQQFGRSIQLHMARFHNVYGPRGAWSNGREKAPAAMIRKALCAKLLQASAEDPAVIEIWGTGTQRRSFLFIDDCVDAIIRVLDSGCTDMVNIGSEEAISIADLARLAARSVGIDMASLHLHLDADKPVGVASRNSNNDFVRGRLSWEPRFSLEEGVRQTALWIGAELESQLKGLDDERRSAYLRDLQESKLVHMKAERETFAILLPITSRGSNAPEDCLENLAEFAQSLERTTWKDTRALGGKRFEVKIYLAIDADDHYLRDKNRAEEVLRANGFSNIATLICDYPRGHVCSLWRACARRAWEDGCAYFILLGDDIIIQDEGWMRDAAAEFHKIAQAERVPYGIGCVAFTDTSFPGMPTFPIIHRQHMDIFAGEVVPDSFVNQDGDPFLFQLYRRFGCSRMMESRVRNKLGGTNTARYVKRHDADWTFDTLSTATRTVEGHIGASSRKLSIDIVVPCYRVQLQYLEGILSLQPSPTCTVMFIIIVDNPYSPFILHLENRYSHRPDVRIRVNKSNLGASASRNRGMSEASAEWVYFLDDDVSPEPNLLIEAEKAIQENPLAAGLVGTCCFPSADTIFTTAVHIAGVTYFWDIAAKLPEDVCSDLPWGVTANLIARRDFKDGVQFNLQFPKTGGGEDIDFVRQKRLHSLANGGKGFAAALNATVTHPWWNDGQRSYWRFYMWSKGDGGLIKLYPEHVYIDGAPNSAELLLISFSVTFLGAVVAVSNAGISLLVFGLEMITAVLLANISHDLYRHLWRNAERVRDMKSTVVGVRWIAAVIESSLIRMFSEAGRVAGLLERREVQLLGHRFDWFTGKVGDGPMREERMNSQQRAVASIIIFSILQGLRMT</sequence>
<comment type="caution">
    <text evidence="6">The sequence shown here is derived from an EMBL/GenBank/DDBJ whole genome shotgun (WGS) entry which is preliminary data.</text>
</comment>
<reference evidence="6 7" key="1">
    <citation type="submission" date="2019-02" db="EMBL/GenBank/DDBJ databases">
        <title>Genome sequencing of the rare red list fungi Hericium alpestre (H. flagellum).</title>
        <authorList>
            <person name="Buettner E."/>
            <person name="Kellner H."/>
        </authorList>
    </citation>
    <scope>NUCLEOTIDE SEQUENCE [LARGE SCALE GENOMIC DNA]</scope>
    <source>
        <strain evidence="6 7">DSM 108284</strain>
    </source>
</reference>
<name>A0A4Y9ZZ73_9AGAM</name>
<comment type="similarity">
    <text evidence="1">Belongs to the glycosyltransferase 2 family.</text>
</comment>
<dbReference type="AlphaFoldDB" id="A0A4Y9ZZ73"/>
<keyword evidence="2" id="KW-0328">Glycosyltransferase</keyword>
<evidence type="ECO:0000259" key="5">
    <source>
        <dbReference type="Pfam" id="PF01370"/>
    </source>
</evidence>
<dbReference type="InterPro" id="IPR001173">
    <property type="entry name" value="Glyco_trans_2-like"/>
</dbReference>
<dbReference type="InterPro" id="IPR001509">
    <property type="entry name" value="Epimerase_deHydtase"/>
</dbReference>
<dbReference type="InterPro" id="IPR029044">
    <property type="entry name" value="Nucleotide-diphossugar_trans"/>
</dbReference>
<dbReference type="Gene3D" id="3.90.550.10">
    <property type="entry name" value="Spore Coat Polysaccharide Biosynthesis Protein SpsA, Chain A"/>
    <property type="match status" value="1"/>
</dbReference>
<dbReference type="CDD" id="cd00761">
    <property type="entry name" value="Glyco_tranf_GTA_type"/>
    <property type="match status" value="1"/>
</dbReference>
<keyword evidence="7" id="KW-1185">Reference proteome</keyword>
<evidence type="ECO:0000256" key="2">
    <source>
        <dbReference type="ARBA" id="ARBA00022676"/>
    </source>
</evidence>
<protein>
    <recommendedName>
        <fullName evidence="8">Glycosyltransferase 2-like domain-containing protein</fullName>
    </recommendedName>
</protein>
<dbReference type="STRING" id="135208.A0A4Y9ZZ73"/>
<dbReference type="Pfam" id="PF00535">
    <property type="entry name" value="Glycos_transf_2"/>
    <property type="match status" value="1"/>
</dbReference>